<dbReference type="InterPro" id="IPR015424">
    <property type="entry name" value="PyrdxlP-dep_Trfase"/>
</dbReference>
<dbReference type="InterPro" id="IPR015421">
    <property type="entry name" value="PyrdxlP-dep_Trfase_major"/>
</dbReference>
<evidence type="ECO:0000313" key="7">
    <source>
        <dbReference type="Proteomes" id="UP000005273"/>
    </source>
</evidence>
<dbReference type="eggNOG" id="COG0399">
    <property type="taxonomic scope" value="Bacteria"/>
</dbReference>
<dbReference type="STRING" id="592015.HMPREF1705_04233"/>
<dbReference type="SUPFAM" id="SSF53383">
    <property type="entry name" value="PLP-dependent transferases"/>
    <property type="match status" value="1"/>
</dbReference>
<dbReference type="Gene3D" id="3.40.640.10">
    <property type="entry name" value="Type I PLP-dependent aspartate aminotransferase-like (Major domain)"/>
    <property type="match status" value="1"/>
</dbReference>
<evidence type="ECO:0000256" key="1">
    <source>
        <dbReference type="ARBA" id="ARBA00022898"/>
    </source>
</evidence>
<dbReference type="Pfam" id="PF01041">
    <property type="entry name" value="DegT_DnrJ_EryC1"/>
    <property type="match status" value="1"/>
</dbReference>
<feature type="active site" description="Proton acceptor" evidence="3">
    <location>
        <position position="191"/>
    </location>
</feature>
<dbReference type="GO" id="GO:0008483">
    <property type="term" value="F:transaminase activity"/>
    <property type="evidence" value="ECO:0007669"/>
    <property type="project" value="TreeGrafter"/>
</dbReference>
<dbReference type="GO" id="GO:0030170">
    <property type="term" value="F:pyridoxal phosphate binding"/>
    <property type="evidence" value="ECO:0007669"/>
    <property type="project" value="UniProtKB-ARBA"/>
</dbReference>
<dbReference type="InterPro" id="IPR015422">
    <property type="entry name" value="PyrdxlP-dep_Trfase_small"/>
</dbReference>
<dbReference type="PIRSF" id="PIRSF000390">
    <property type="entry name" value="PLP_StrS"/>
    <property type="match status" value="1"/>
</dbReference>
<name>A0A0T5X9G2_9BACT</name>
<sequence length="377" mass="42972">MMNVPAFDLKRNYEMLKDELKDAVNRVLESQRFILGEEVEGFEREVASYLGVSNALGCASGTDALLLSLMALGIREGDEVITTPYTFFATASVVSRLGARPVFVDIDPVTYNIDIDKIYDHITPKTKAVIVVHLFGHMAQVEKIEGLLRDKRIYLIEDCAQSFGAWRKIDDDIRYCGTIGTFGCFSFYPTKNLGGYGDGGLVTTNDDYLADRIRKLRVHGLCGEYVHEELGMNSRLDAIQAAILRCRLPHVDEWNKQRRIIAERYRILFDTYGISEFVKSPHEDTDGYHVFHQYVVRCDKRDELMKYLTENGVGTRVYYPLPLHLQPAFSSLGYKMGDFPQAEALSKNSLSLPMYPELLPEEQEYVVDTMAKFYRSN</sequence>
<comment type="caution">
    <text evidence="6">The sequence shown here is derived from an EMBL/GenBank/DDBJ whole genome shotgun (WGS) entry which is preliminary data.</text>
</comment>
<dbReference type="PANTHER" id="PTHR30244">
    <property type="entry name" value="TRANSAMINASE"/>
    <property type="match status" value="1"/>
</dbReference>
<dbReference type="AlphaFoldDB" id="A0A0T5X9G2"/>
<evidence type="ECO:0000256" key="5">
    <source>
        <dbReference type="RuleBase" id="RU004508"/>
    </source>
</evidence>
<dbReference type="Gene3D" id="3.90.1150.10">
    <property type="entry name" value="Aspartate Aminotransferase, domain 1"/>
    <property type="match status" value="1"/>
</dbReference>
<reference evidence="7" key="1">
    <citation type="submission" date="2012-09" db="EMBL/GenBank/DDBJ databases">
        <authorList>
            <person name="Weinstock G."/>
            <person name="Sodergren E."/>
            <person name="Clifton S."/>
            <person name="Fulton L."/>
            <person name="Fulton B."/>
            <person name="Courtney L."/>
            <person name="Fronick C."/>
            <person name="Harrison M."/>
            <person name="Strong C."/>
            <person name="Farmer C."/>
            <person name="Delehaunty K."/>
            <person name="Markovic C."/>
            <person name="Hall O."/>
            <person name="Minx P."/>
            <person name="Tomlinson C."/>
            <person name="Mitreva M."/>
            <person name="Nelson J."/>
            <person name="Hou S."/>
            <person name="Wollam A."/>
            <person name="Pepin K.H."/>
            <person name="Johnson M."/>
            <person name="Bhonagiri V."/>
            <person name="Nash W.E."/>
            <person name="Suruliraj S."/>
            <person name="Warren W."/>
            <person name="Chinwalla A."/>
            <person name="Mardis E.R."/>
            <person name="Wilson R.K."/>
        </authorList>
    </citation>
    <scope>NUCLEOTIDE SEQUENCE [LARGE SCALE GENOMIC DNA]</scope>
    <source>
        <strain evidence="7">OS1</strain>
    </source>
</reference>
<organism evidence="6 7">
    <name type="scientific">Acetomicrobium hydrogeniformans ATCC BAA-1850</name>
    <dbReference type="NCBI Taxonomy" id="592015"/>
    <lineage>
        <taxon>Bacteria</taxon>
        <taxon>Thermotogati</taxon>
        <taxon>Synergistota</taxon>
        <taxon>Synergistia</taxon>
        <taxon>Synergistales</taxon>
        <taxon>Acetomicrobiaceae</taxon>
        <taxon>Acetomicrobium</taxon>
    </lineage>
</organism>
<feature type="modified residue" description="N6-(pyridoxal phosphate)lysine" evidence="4">
    <location>
        <position position="191"/>
    </location>
</feature>
<dbReference type="GO" id="GO:0000271">
    <property type="term" value="P:polysaccharide biosynthetic process"/>
    <property type="evidence" value="ECO:0007669"/>
    <property type="project" value="TreeGrafter"/>
</dbReference>
<accession>A0A0T5X9G2</accession>
<dbReference type="PANTHER" id="PTHR30244:SF36">
    <property type="entry name" value="3-OXO-GLUCOSE-6-PHOSPHATE:GLUTAMATE AMINOTRANSFERASE"/>
    <property type="match status" value="1"/>
</dbReference>
<evidence type="ECO:0000256" key="3">
    <source>
        <dbReference type="PIRSR" id="PIRSR000390-1"/>
    </source>
</evidence>
<dbReference type="InterPro" id="IPR000653">
    <property type="entry name" value="DegT/StrS_aminotransferase"/>
</dbReference>
<dbReference type="Proteomes" id="UP000005273">
    <property type="component" value="Unassembled WGS sequence"/>
</dbReference>
<keyword evidence="7" id="KW-1185">Reference proteome</keyword>
<dbReference type="RefSeq" id="WP_009202371.1">
    <property type="nucleotide sequence ID" value="NZ_ACJX03000001.1"/>
</dbReference>
<gene>
    <name evidence="6" type="ORF">HMPREF1705_04233</name>
</gene>
<proteinExistence type="inferred from homology"/>
<evidence type="ECO:0000256" key="4">
    <source>
        <dbReference type="PIRSR" id="PIRSR000390-2"/>
    </source>
</evidence>
<evidence type="ECO:0000313" key="6">
    <source>
        <dbReference type="EMBL" id="KRT34977.1"/>
    </source>
</evidence>
<dbReference type="FunFam" id="3.40.640.10:FF:000089">
    <property type="entry name" value="Aminotransferase, DegT/DnrJ/EryC1/StrS family"/>
    <property type="match status" value="1"/>
</dbReference>
<dbReference type="EMBL" id="ACJX03000001">
    <property type="protein sequence ID" value="KRT34977.1"/>
    <property type="molecule type" value="Genomic_DNA"/>
</dbReference>
<dbReference type="CDD" id="cd00616">
    <property type="entry name" value="AHBA_syn"/>
    <property type="match status" value="1"/>
</dbReference>
<protein>
    <submittedName>
        <fullName evidence="6">Pleiotropic regulatory protein DegT</fullName>
    </submittedName>
</protein>
<dbReference type="OrthoDB" id="9810913at2"/>
<evidence type="ECO:0000256" key="2">
    <source>
        <dbReference type="ARBA" id="ARBA00037999"/>
    </source>
</evidence>
<keyword evidence="1 4" id="KW-0663">Pyridoxal phosphate</keyword>
<comment type="similarity">
    <text evidence="2 5">Belongs to the DegT/DnrJ/EryC1 family.</text>
</comment>